<dbReference type="PANTHER" id="PTHR43280">
    <property type="entry name" value="ARAC-FAMILY TRANSCRIPTIONAL REGULATOR"/>
    <property type="match status" value="1"/>
</dbReference>
<evidence type="ECO:0000256" key="1">
    <source>
        <dbReference type="ARBA" id="ARBA00023015"/>
    </source>
</evidence>
<dbReference type="PROSITE" id="PS01124">
    <property type="entry name" value="HTH_ARAC_FAMILY_2"/>
    <property type="match status" value="1"/>
</dbReference>
<keyword evidence="2" id="KW-0238">DNA-binding</keyword>
<gene>
    <name evidence="5" type="ORF">SAMN06265218_11748</name>
</gene>
<name>A0A521EM71_9BACT</name>
<dbReference type="SMART" id="SM00342">
    <property type="entry name" value="HTH_ARAC"/>
    <property type="match status" value="1"/>
</dbReference>
<evidence type="ECO:0000256" key="2">
    <source>
        <dbReference type="ARBA" id="ARBA00023125"/>
    </source>
</evidence>
<dbReference type="AlphaFoldDB" id="A0A521EM71"/>
<protein>
    <recommendedName>
        <fullName evidence="4">HTH araC/xylS-type domain-containing protein</fullName>
    </recommendedName>
</protein>
<dbReference type="EMBL" id="FXTH01000017">
    <property type="protein sequence ID" value="SMO85019.1"/>
    <property type="molecule type" value="Genomic_DNA"/>
</dbReference>
<dbReference type="Pfam" id="PF14026">
    <property type="entry name" value="SCO4226-like"/>
    <property type="match status" value="1"/>
</dbReference>
<organism evidence="5 6">
    <name type="scientific">Fodinibius sediminis</name>
    <dbReference type="NCBI Taxonomy" id="1214077"/>
    <lineage>
        <taxon>Bacteria</taxon>
        <taxon>Pseudomonadati</taxon>
        <taxon>Balneolota</taxon>
        <taxon>Balneolia</taxon>
        <taxon>Balneolales</taxon>
        <taxon>Balneolaceae</taxon>
        <taxon>Fodinibius</taxon>
    </lineage>
</organism>
<evidence type="ECO:0000313" key="6">
    <source>
        <dbReference type="Proteomes" id="UP000317593"/>
    </source>
</evidence>
<dbReference type="InterPro" id="IPR018060">
    <property type="entry name" value="HTH_AraC"/>
</dbReference>
<evidence type="ECO:0000259" key="4">
    <source>
        <dbReference type="PROSITE" id="PS01124"/>
    </source>
</evidence>
<dbReference type="InterPro" id="IPR020449">
    <property type="entry name" value="Tscrpt_reg_AraC-type_HTH"/>
</dbReference>
<dbReference type="GO" id="GO:0003700">
    <property type="term" value="F:DNA-binding transcription factor activity"/>
    <property type="evidence" value="ECO:0007669"/>
    <property type="project" value="InterPro"/>
</dbReference>
<accession>A0A521EM71</accession>
<dbReference type="Gene3D" id="3.30.70.3090">
    <property type="entry name" value="ORF SCO4226, nickel-binding ferredoxin-like monomer"/>
    <property type="match status" value="1"/>
</dbReference>
<dbReference type="InterPro" id="IPR009057">
    <property type="entry name" value="Homeodomain-like_sf"/>
</dbReference>
<dbReference type="Pfam" id="PF12833">
    <property type="entry name" value="HTH_18"/>
    <property type="match status" value="1"/>
</dbReference>
<dbReference type="GO" id="GO:0043565">
    <property type="term" value="F:sequence-specific DNA binding"/>
    <property type="evidence" value="ECO:0007669"/>
    <property type="project" value="InterPro"/>
</dbReference>
<dbReference type="InterPro" id="IPR042557">
    <property type="entry name" value="SCO4226"/>
</dbReference>
<dbReference type="SUPFAM" id="SSF55073">
    <property type="entry name" value="Nucleotide cyclase"/>
    <property type="match status" value="1"/>
</dbReference>
<proteinExistence type="predicted"/>
<keyword evidence="1" id="KW-0805">Transcription regulation</keyword>
<dbReference type="RefSeq" id="WP_142715621.1">
    <property type="nucleotide sequence ID" value="NZ_FXTH01000017.1"/>
</dbReference>
<dbReference type="Gene3D" id="1.10.10.60">
    <property type="entry name" value="Homeodomain-like"/>
    <property type="match status" value="2"/>
</dbReference>
<dbReference type="PRINTS" id="PR00032">
    <property type="entry name" value="HTHARAC"/>
</dbReference>
<evidence type="ECO:0000256" key="3">
    <source>
        <dbReference type="ARBA" id="ARBA00023163"/>
    </source>
</evidence>
<sequence length="374" mass="42349">MPIYMDRHVMPGVTAMDVAEGHKKDLEVQEQFDCKALTYWFDEERGVAFCLIKAPDRQSVEALHNHSHGMIPVNIIEVDSRLVESFLGHIDDPDSSDLSAESASLYSEPALRTIMVLELHEAVILKTKLGISGCYELFKKCNRFIDHLTRQYHGKLITSNKNHWITSFSSTSSAVQAALKMNGVTPDFASDNPDIGNLFWDIGLSAGDPVTQKDHIYEEAIQLAERLCRTASNGKIVSSSLVQNLYEREKLEKLSPVHPDLRTLDPDEEQFLTTLMDVMDKVWNKEDLTSAQLSRKLGTSKSQLYRKITSLTGKTPTEFIKEIRLKQAVHCIENKEGNIAQVAFETGFNNPSYFSKCFRNRFKVLPSTYRDIVN</sequence>
<keyword evidence="6" id="KW-1185">Reference proteome</keyword>
<dbReference type="OrthoDB" id="135231at2"/>
<reference evidence="5 6" key="1">
    <citation type="submission" date="2017-05" db="EMBL/GenBank/DDBJ databases">
        <authorList>
            <person name="Varghese N."/>
            <person name="Submissions S."/>
        </authorList>
    </citation>
    <scope>NUCLEOTIDE SEQUENCE [LARGE SCALE GENOMIC DNA]</scope>
    <source>
        <strain evidence="5 6">DSM 21194</strain>
    </source>
</reference>
<dbReference type="Gene3D" id="3.30.70.1230">
    <property type="entry name" value="Nucleotide cyclase"/>
    <property type="match status" value="1"/>
</dbReference>
<dbReference type="PANTHER" id="PTHR43280:SF2">
    <property type="entry name" value="HTH-TYPE TRANSCRIPTIONAL REGULATOR EXSA"/>
    <property type="match status" value="1"/>
</dbReference>
<dbReference type="SUPFAM" id="SSF46689">
    <property type="entry name" value="Homeodomain-like"/>
    <property type="match status" value="1"/>
</dbReference>
<keyword evidence="3" id="KW-0804">Transcription</keyword>
<dbReference type="InterPro" id="IPR018062">
    <property type="entry name" value="HTH_AraC-typ_CS"/>
</dbReference>
<dbReference type="InterPro" id="IPR025336">
    <property type="entry name" value="SCO4226-like"/>
</dbReference>
<dbReference type="PROSITE" id="PS00041">
    <property type="entry name" value="HTH_ARAC_FAMILY_1"/>
    <property type="match status" value="1"/>
</dbReference>
<feature type="domain" description="HTH araC/xylS-type" evidence="4">
    <location>
        <begin position="273"/>
        <end position="372"/>
    </location>
</feature>
<dbReference type="Proteomes" id="UP000317593">
    <property type="component" value="Unassembled WGS sequence"/>
</dbReference>
<dbReference type="InterPro" id="IPR029787">
    <property type="entry name" value="Nucleotide_cyclase"/>
</dbReference>
<evidence type="ECO:0000313" key="5">
    <source>
        <dbReference type="EMBL" id="SMO85019.1"/>
    </source>
</evidence>